<feature type="region of interest" description="Disordered" evidence="1">
    <location>
        <begin position="18"/>
        <end position="64"/>
    </location>
</feature>
<evidence type="ECO:0000256" key="1">
    <source>
        <dbReference type="SAM" id="MobiDB-lite"/>
    </source>
</evidence>
<comment type="caution">
    <text evidence="2">The sequence shown here is derived from an EMBL/GenBank/DDBJ whole genome shotgun (WGS) entry which is preliminary data.</text>
</comment>
<dbReference type="Proteomes" id="UP000276133">
    <property type="component" value="Unassembled WGS sequence"/>
</dbReference>
<protein>
    <submittedName>
        <fullName evidence="2">Uncharacterized protein</fullName>
    </submittedName>
</protein>
<evidence type="ECO:0000313" key="3">
    <source>
        <dbReference type="Proteomes" id="UP000276133"/>
    </source>
</evidence>
<accession>A0A3M7QPA6</accession>
<feature type="compositionally biased region" description="Low complexity" evidence="1">
    <location>
        <begin position="39"/>
        <end position="64"/>
    </location>
</feature>
<name>A0A3M7QPA6_BRAPC</name>
<keyword evidence="3" id="KW-1185">Reference proteome</keyword>
<reference evidence="2 3" key="1">
    <citation type="journal article" date="2018" name="Sci. Rep.">
        <title>Genomic signatures of local adaptation to the degree of environmental predictability in rotifers.</title>
        <authorList>
            <person name="Franch-Gras L."/>
            <person name="Hahn C."/>
            <person name="Garcia-Roger E.M."/>
            <person name="Carmona M.J."/>
            <person name="Serra M."/>
            <person name="Gomez A."/>
        </authorList>
    </citation>
    <scope>NUCLEOTIDE SEQUENCE [LARGE SCALE GENOMIC DNA]</scope>
    <source>
        <strain evidence="2">HYR1</strain>
    </source>
</reference>
<gene>
    <name evidence="2" type="ORF">BpHYR1_008204</name>
</gene>
<sequence>MINMFQLIKSDESASTSIIDRRANDENVTEDDFEPPYISSPSKLSSKSSVPSDSSSLFSSCNNL</sequence>
<dbReference type="EMBL" id="REGN01005487">
    <property type="protein sequence ID" value="RNA13172.1"/>
    <property type="molecule type" value="Genomic_DNA"/>
</dbReference>
<evidence type="ECO:0000313" key="2">
    <source>
        <dbReference type="EMBL" id="RNA13172.1"/>
    </source>
</evidence>
<organism evidence="2 3">
    <name type="scientific">Brachionus plicatilis</name>
    <name type="common">Marine rotifer</name>
    <name type="synonym">Brachionus muelleri</name>
    <dbReference type="NCBI Taxonomy" id="10195"/>
    <lineage>
        <taxon>Eukaryota</taxon>
        <taxon>Metazoa</taxon>
        <taxon>Spiralia</taxon>
        <taxon>Gnathifera</taxon>
        <taxon>Rotifera</taxon>
        <taxon>Eurotatoria</taxon>
        <taxon>Monogononta</taxon>
        <taxon>Pseudotrocha</taxon>
        <taxon>Ploima</taxon>
        <taxon>Brachionidae</taxon>
        <taxon>Brachionus</taxon>
    </lineage>
</organism>
<proteinExistence type="predicted"/>
<dbReference type="AlphaFoldDB" id="A0A3M7QPA6"/>